<feature type="transmembrane region" description="Helical" evidence="6">
    <location>
        <begin position="393"/>
        <end position="412"/>
    </location>
</feature>
<keyword evidence="4 6" id="KW-1133">Transmembrane helix</keyword>
<gene>
    <name evidence="7" type="ORF">TTHT_1951</name>
</gene>
<evidence type="ECO:0000256" key="1">
    <source>
        <dbReference type="ARBA" id="ARBA00004651"/>
    </source>
</evidence>
<dbReference type="InterPro" id="IPR050833">
    <property type="entry name" value="Poly_Biosynth_Transport"/>
</dbReference>
<evidence type="ECO:0000256" key="2">
    <source>
        <dbReference type="ARBA" id="ARBA00022475"/>
    </source>
</evidence>
<keyword evidence="3 6" id="KW-0812">Transmembrane</keyword>
<dbReference type="GO" id="GO:0005886">
    <property type="term" value="C:plasma membrane"/>
    <property type="evidence" value="ECO:0007669"/>
    <property type="project" value="UniProtKB-SubCell"/>
</dbReference>
<keyword evidence="2" id="KW-1003">Cell membrane</keyword>
<protein>
    <submittedName>
        <fullName evidence="7">Polysaccharide biosynthesis protein</fullName>
    </submittedName>
</protein>
<feature type="transmembrane region" description="Helical" evidence="6">
    <location>
        <begin position="331"/>
        <end position="354"/>
    </location>
</feature>
<comment type="subcellular location">
    <subcellularLocation>
        <location evidence="1">Cell membrane</location>
        <topology evidence="1">Multi-pass membrane protein</topology>
    </subcellularLocation>
</comment>
<feature type="transmembrane region" description="Helical" evidence="6">
    <location>
        <begin position="286"/>
        <end position="310"/>
    </location>
</feature>
<keyword evidence="8" id="KW-1185">Reference proteome</keyword>
<dbReference type="EMBL" id="AP017470">
    <property type="protein sequence ID" value="BBB33402.1"/>
    <property type="molecule type" value="Genomic_DNA"/>
</dbReference>
<name>A0A7R6PVJ1_9BACT</name>
<sequence>MIFFDSLKKKIKEDKHFNELFSGFSTALILRITGLFFSYLFIALVSRKFGAKAVGVFALSLTFLNIYSTLGTIGTGTLFLRFCAEFKSERNRKALKNLFKKVALIVLTASLIVSVVAFYNADFFSTSLLKKTFMKIPLIIVAFSTLPFSFFIIVSEGIRGFKMVKEYMLFRFVGLNFLSILFLFLLPFILNMHYKTPFFEKTVFPILAFVLSVFVLLFFVFYVWIKEYRNIPELKERGRENQGFLLLLSISIPMLFSNSLSLIINWADTIMLGMFKSAETVGYYNVASRISKIIVIILMAINTIAAPKFAEFWGKKDIAGLVKIARQSTKLIFWTTFPVFLFFILSSNFLLGIFGKEFQVATVCLIILLIGFFYNAVCGSVGLILLMTGHQVFHQNVMFIGALANIILNYLLIPKYGINGAAFASAITMIFWNTLYSFKVRKITGKWIFYPRIY</sequence>
<feature type="transmembrane region" description="Helical" evidence="6">
    <location>
        <begin position="167"/>
        <end position="190"/>
    </location>
</feature>
<dbReference type="Pfam" id="PF01943">
    <property type="entry name" value="Polysacc_synt"/>
    <property type="match status" value="1"/>
</dbReference>
<dbReference type="PANTHER" id="PTHR30250:SF11">
    <property type="entry name" value="O-ANTIGEN TRANSPORTER-RELATED"/>
    <property type="match status" value="1"/>
</dbReference>
<evidence type="ECO:0000313" key="8">
    <source>
        <dbReference type="Proteomes" id="UP000595564"/>
    </source>
</evidence>
<organism evidence="7 8">
    <name type="scientific">Thermotomaculum hydrothermale</name>
    <dbReference type="NCBI Taxonomy" id="981385"/>
    <lineage>
        <taxon>Bacteria</taxon>
        <taxon>Pseudomonadati</taxon>
        <taxon>Acidobacteriota</taxon>
        <taxon>Holophagae</taxon>
        <taxon>Thermotomaculales</taxon>
        <taxon>Thermotomaculaceae</taxon>
        <taxon>Thermotomaculum</taxon>
    </lineage>
</organism>
<evidence type="ECO:0000313" key="7">
    <source>
        <dbReference type="EMBL" id="BBB33402.1"/>
    </source>
</evidence>
<feature type="transmembrane region" description="Helical" evidence="6">
    <location>
        <begin position="133"/>
        <end position="155"/>
    </location>
</feature>
<accession>A0A7R6PVJ1</accession>
<dbReference type="InterPro" id="IPR002797">
    <property type="entry name" value="Polysacc_synth"/>
</dbReference>
<evidence type="ECO:0000256" key="3">
    <source>
        <dbReference type="ARBA" id="ARBA00022692"/>
    </source>
</evidence>
<dbReference type="KEGG" id="thyd:TTHT_1951"/>
<feature type="transmembrane region" description="Helical" evidence="6">
    <location>
        <begin position="20"/>
        <end position="42"/>
    </location>
</feature>
<evidence type="ECO:0000256" key="5">
    <source>
        <dbReference type="ARBA" id="ARBA00023136"/>
    </source>
</evidence>
<feature type="transmembrane region" description="Helical" evidence="6">
    <location>
        <begin position="54"/>
        <end position="82"/>
    </location>
</feature>
<dbReference type="AlphaFoldDB" id="A0A7R6PVJ1"/>
<keyword evidence="5 6" id="KW-0472">Membrane</keyword>
<feature type="transmembrane region" description="Helical" evidence="6">
    <location>
        <begin position="418"/>
        <end position="438"/>
    </location>
</feature>
<feature type="transmembrane region" description="Helical" evidence="6">
    <location>
        <begin position="244"/>
        <end position="266"/>
    </location>
</feature>
<dbReference type="Proteomes" id="UP000595564">
    <property type="component" value="Chromosome"/>
</dbReference>
<evidence type="ECO:0000256" key="4">
    <source>
        <dbReference type="ARBA" id="ARBA00022989"/>
    </source>
</evidence>
<dbReference type="PANTHER" id="PTHR30250">
    <property type="entry name" value="PST FAMILY PREDICTED COLANIC ACID TRANSPORTER"/>
    <property type="match status" value="1"/>
</dbReference>
<reference evidence="7 8" key="1">
    <citation type="journal article" date="2012" name="Extremophiles">
        <title>Thermotomaculum hydrothermale gen. nov., sp. nov., a novel heterotrophic thermophile within the phylum Acidobacteria from a deep-sea hydrothermal vent chimney in the Southern Okinawa Trough.</title>
        <authorList>
            <person name="Izumi H."/>
            <person name="Nunoura T."/>
            <person name="Miyazaki M."/>
            <person name="Mino S."/>
            <person name="Toki T."/>
            <person name="Takai K."/>
            <person name="Sako Y."/>
            <person name="Sawabe T."/>
            <person name="Nakagawa S."/>
        </authorList>
    </citation>
    <scope>NUCLEOTIDE SEQUENCE [LARGE SCALE GENOMIC DNA]</scope>
    <source>
        <strain evidence="7 8">AC55</strain>
    </source>
</reference>
<feature type="transmembrane region" description="Helical" evidence="6">
    <location>
        <begin position="202"/>
        <end position="224"/>
    </location>
</feature>
<feature type="transmembrane region" description="Helical" evidence="6">
    <location>
        <begin position="102"/>
        <end position="121"/>
    </location>
</feature>
<evidence type="ECO:0000256" key="6">
    <source>
        <dbReference type="SAM" id="Phobius"/>
    </source>
</evidence>
<feature type="transmembrane region" description="Helical" evidence="6">
    <location>
        <begin position="360"/>
        <end position="386"/>
    </location>
</feature>
<dbReference type="RefSeq" id="WP_201327709.1">
    <property type="nucleotide sequence ID" value="NZ_AP017470.1"/>
</dbReference>
<dbReference type="CDD" id="cd13128">
    <property type="entry name" value="MATE_Wzx_like"/>
    <property type="match status" value="1"/>
</dbReference>
<proteinExistence type="predicted"/>